<evidence type="ECO:0000313" key="3">
    <source>
        <dbReference type="Proteomes" id="UP000048965"/>
    </source>
</evidence>
<name>A0A0P4R661_9ACTN</name>
<dbReference type="RefSeq" id="WP_042152746.1">
    <property type="nucleotide sequence ID" value="NZ_BBNO01000003.1"/>
</dbReference>
<reference evidence="2 3" key="2">
    <citation type="journal article" date="2015" name="Stand. Genomic Sci.">
        <title>Draft genome sequence of marine-derived Streptomyces sp. TP-A0598, a producer of anti-MRSA antibiotic lydicamycins.</title>
        <authorList>
            <person name="Komaki H."/>
            <person name="Ichikawa N."/>
            <person name="Hosoyama A."/>
            <person name="Fujita N."/>
            <person name="Igarashi Y."/>
        </authorList>
    </citation>
    <scope>NUCLEOTIDE SEQUENCE [LARGE SCALE GENOMIC DNA]</scope>
    <source>
        <strain evidence="2 3">NBRC 110027</strain>
    </source>
</reference>
<dbReference type="AlphaFoldDB" id="A0A0P4R661"/>
<evidence type="ECO:0000313" key="2">
    <source>
        <dbReference type="EMBL" id="GAO07879.1"/>
    </source>
</evidence>
<sequence length="76" mass="8070">MPLDVFAALGALVRAEAARTRTKPAKPPTDQPPAQRSNSPAPPPVEPPDTTAAPAPPAKRRHPLSRLMQKLTTFIG</sequence>
<feature type="region of interest" description="Disordered" evidence="1">
    <location>
        <begin position="15"/>
        <end position="66"/>
    </location>
</feature>
<comment type="caution">
    <text evidence="2">The sequence shown here is derived from an EMBL/GenBank/DDBJ whole genome shotgun (WGS) entry which is preliminary data.</text>
</comment>
<reference evidence="3" key="1">
    <citation type="submission" date="2014-09" db="EMBL/GenBank/DDBJ databases">
        <title>Whole genome shotgun sequence of Streptomyces sp. NBRC 110027.</title>
        <authorList>
            <person name="Komaki H."/>
            <person name="Ichikawa N."/>
            <person name="Katano-Makiyama Y."/>
            <person name="Hosoyama A."/>
            <person name="Hashimoto M."/>
            <person name="Uohara A."/>
            <person name="Kitahashi Y."/>
            <person name="Ohji S."/>
            <person name="Kimura A."/>
            <person name="Yamazoe A."/>
            <person name="Igarashi Y."/>
            <person name="Fujita N."/>
        </authorList>
    </citation>
    <scope>NUCLEOTIDE SEQUENCE [LARGE SCALE GENOMIC DNA]</scope>
    <source>
        <strain evidence="3">NBRC 110027</strain>
    </source>
</reference>
<dbReference type="EMBL" id="BBNO01000003">
    <property type="protein sequence ID" value="GAO07879.1"/>
    <property type="molecule type" value="Genomic_DNA"/>
</dbReference>
<dbReference type="Proteomes" id="UP000048965">
    <property type="component" value="Unassembled WGS sequence"/>
</dbReference>
<accession>A0A0P4R661</accession>
<evidence type="ECO:0000256" key="1">
    <source>
        <dbReference type="SAM" id="MobiDB-lite"/>
    </source>
</evidence>
<protein>
    <submittedName>
        <fullName evidence="2">Uncharacterized protein</fullName>
    </submittedName>
</protein>
<organism evidence="2 3">
    <name type="scientific">Streptomyces lydicamycinicus</name>
    <dbReference type="NCBI Taxonomy" id="1546107"/>
    <lineage>
        <taxon>Bacteria</taxon>
        <taxon>Bacillati</taxon>
        <taxon>Actinomycetota</taxon>
        <taxon>Actinomycetes</taxon>
        <taxon>Kitasatosporales</taxon>
        <taxon>Streptomycetaceae</taxon>
        <taxon>Streptomyces</taxon>
    </lineage>
</organism>
<keyword evidence="3" id="KW-1185">Reference proteome</keyword>
<proteinExistence type="predicted"/>
<gene>
    <name evidence="2" type="ORF">TPA0598_03_03400</name>
</gene>